<sequence>MKKEIITIVGVPGSGKSSTADLVAARLDFQRFSPGDFMRKMALETELSLNELGKKAEEDGGEIDRKIDEETRKIGKKEKIVLDSRLGFHWIPESFKVFLDLPLRISAERIFNNLESNKLRAASEGKASKEEVYKKITARLESEKKRFKELYGIADYTDKNHFDLVVDTDKNNLEQVVNIVIAEYKKWLGH</sequence>
<comment type="catalytic activity">
    <reaction evidence="7">
        <text>CMP + ATP = CDP + ADP</text>
        <dbReference type="Rhea" id="RHEA:11600"/>
        <dbReference type="ChEBI" id="CHEBI:30616"/>
        <dbReference type="ChEBI" id="CHEBI:58069"/>
        <dbReference type="ChEBI" id="CHEBI:60377"/>
        <dbReference type="ChEBI" id="CHEBI:456216"/>
        <dbReference type="EC" id="2.7.4.25"/>
    </reaction>
</comment>
<evidence type="ECO:0000256" key="1">
    <source>
        <dbReference type="ARBA" id="ARBA00012906"/>
    </source>
</evidence>
<comment type="caution">
    <text evidence="8">The sequence shown here is derived from an EMBL/GenBank/DDBJ whole genome shotgun (WGS) entry which is preliminary data.</text>
</comment>
<dbReference type="Proteomes" id="UP000176192">
    <property type="component" value="Unassembled WGS sequence"/>
</dbReference>
<dbReference type="InterPro" id="IPR027417">
    <property type="entry name" value="P-loop_NTPase"/>
</dbReference>
<proteinExistence type="predicted"/>
<dbReference type="AlphaFoldDB" id="A0A1F6Y8V3"/>
<evidence type="ECO:0000256" key="7">
    <source>
        <dbReference type="ARBA" id="ARBA00048478"/>
    </source>
</evidence>
<reference evidence="8 9" key="1">
    <citation type="journal article" date="2016" name="Nat. Commun.">
        <title>Thousands of microbial genomes shed light on interconnected biogeochemical processes in an aquifer system.</title>
        <authorList>
            <person name="Anantharaman K."/>
            <person name="Brown C.T."/>
            <person name="Hug L.A."/>
            <person name="Sharon I."/>
            <person name="Castelle C.J."/>
            <person name="Probst A.J."/>
            <person name="Thomas B.C."/>
            <person name="Singh A."/>
            <person name="Wilkins M.J."/>
            <person name="Karaoz U."/>
            <person name="Brodie E.L."/>
            <person name="Williams K.H."/>
            <person name="Hubbard S.S."/>
            <person name="Banfield J.F."/>
        </authorList>
    </citation>
    <scope>NUCLEOTIDE SEQUENCE [LARGE SCALE GENOMIC DNA]</scope>
</reference>
<keyword evidence="3" id="KW-0547">Nucleotide-binding</keyword>
<dbReference type="SUPFAM" id="SSF52540">
    <property type="entry name" value="P-loop containing nucleoside triphosphate hydrolases"/>
    <property type="match status" value="1"/>
</dbReference>
<evidence type="ECO:0000256" key="4">
    <source>
        <dbReference type="ARBA" id="ARBA00022777"/>
    </source>
</evidence>
<dbReference type="GO" id="GO:0036430">
    <property type="term" value="F:CMP kinase activity"/>
    <property type="evidence" value="ECO:0007669"/>
    <property type="project" value="RHEA"/>
</dbReference>
<dbReference type="GO" id="GO:0005524">
    <property type="term" value="F:ATP binding"/>
    <property type="evidence" value="ECO:0007669"/>
    <property type="project" value="UniProtKB-KW"/>
</dbReference>
<evidence type="ECO:0000256" key="2">
    <source>
        <dbReference type="ARBA" id="ARBA00022679"/>
    </source>
</evidence>
<dbReference type="GO" id="GO:0036431">
    <property type="term" value="F:dCMP kinase activity"/>
    <property type="evidence" value="ECO:0007669"/>
    <property type="project" value="InterPro"/>
</dbReference>
<dbReference type="EC" id="2.7.4.25" evidence="1"/>
<gene>
    <name evidence="8" type="ORF">A3G06_00750</name>
</gene>
<evidence type="ECO:0000313" key="9">
    <source>
        <dbReference type="Proteomes" id="UP000176192"/>
    </source>
</evidence>
<name>A0A1F6Y8V3_9BACT</name>
<dbReference type="Pfam" id="PF13207">
    <property type="entry name" value="AAA_17"/>
    <property type="match status" value="1"/>
</dbReference>
<comment type="catalytic activity">
    <reaction evidence="6">
        <text>dCMP + ATP = dCDP + ADP</text>
        <dbReference type="Rhea" id="RHEA:25094"/>
        <dbReference type="ChEBI" id="CHEBI:30616"/>
        <dbReference type="ChEBI" id="CHEBI:57566"/>
        <dbReference type="ChEBI" id="CHEBI:58593"/>
        <dbReference type="ChEBI" id="CHEBI:456216"/>
        <dbReference type="EC" id="2.7.4.25"/>
    </reaction>
</comment>
<protein>
    <recommendedName>
        <fullName evidence="1">(d)CMP kinase</fullName>
        <ecNumber evidence="1">2.7.4.25</ecNumber>
    </recommendedName>
</protein>
<dbReference type="InterPro" id="IPR011994">
    <property type="entry name" value="Cytidylate_kinase_dom"/>
</dbReference>
<organism evidence="8 9">
    <name type="scientific">Candidatus Nomurabacteria bacterium RIFCSPLOWO2_12_FULL_46_14</name>
    <dbReference type="NCBI Taxonomy" id="1801797"/>
    <lineage>
        <taxon>Bacteria</taxon>
        <taxon>Candidatus Nomuraibacteriota</taxon>
    </lineage>
</organism>
<evidence type="ECO:0000256" key="3">
    <source>
        <dbReference type="ARBA" id="ARBA00022741"/>
    </source>
</evidence>
<keyword evidence="2" id="KW-0808">Transferase</keyword>
<dbReference type="EMBL" id="MFVV01000035">
    <property type="protein sequence ID" value="OGJ02760.1"/>
    <property type="molecule type" value="Genomic_DNA"/>
</dbReference>
<keyword evidence="4" id="KW-0418">Kinase</keyword>
<dbReference type="Gene3D" id="3.40.50.300">
    <property type="entry name" value="P-loop containing nucleotide triphosphate hydrolases"/>
    <property type="match status" value="1"/>
</dbReference>
<evidence type="ECO:0000256" key="6">
    <source>
        <dbReference type="ARBA" id="ARBA00047615"/>
    </source>
</evidence>
<dbReference type="CDD" id="cd02020">
    <property type="entry name" value="CMPK"/>
    <property type="match status" value="1"/>
</dbReference>
<evidence type="ECO:0000256" key="5">
    <source>
        <dbReference type="ARBA" id="ARBA00022840"/>
    </source>
</evidence>
<accession>A0A1F6Y8V3</accession>
<dbReference type="STRING" id="1801797.A3G06_00750"/>
<keyword evidence="5" id="KW-0067">ATP-binding</keyword>
<evidence type="ECO:0000313" key="8">
    <source>
        <dbReference type="EMBL" id="OGJ02760.1"/>
    </source>
</evidence>